<evidence type="ECO:0000259" key="2">
    <source>
        <dbReference type="Pfam" id="PF00561"/>
    </source>
</evidence>
<protein>
    <submittedName>
        <fullName evidence="3">3-oxoadipate enol-lactonase</fullName>
    </submittedName>
</protein>
<dbReference type="PRINTS" id="PR00111">
    <property type="entry name" value="ABHYDROLASE"/>
</dbReference>
<proteinExistence type="predicted"/>
<dbReference type="SUPFAM" id="SSF53474">
    <property type="entry name" value="alpha/beta-Hydrolases"/>
    <property type="match status" value="1"/>
</dbReference>
<dbReference type="Proteomes" id="UP000183002">
    <property type="component" value="Unassembled WGS sequence"/>
</dbReference>
<dbReference type="AlphaFoldDB" id="A0A1H8CL10"/>
<sequence length="263" mass="28024">MQPQFASNGDHKTAFWDSAAGGPALVFAHGLGFDHSIWAATIALLPPGLRVIGYDLRGHGQSDTPPAPYTMGALVRDAETLLDHLAIRDAVFIGHDLGGMVAQGLAVKRLDQIRALVLANTAPKLGTKDTWARDIATIRATGIEARLDTDTKRNFSPAFRKTDALAPWTAALRARRLQGFLGCAQAIAGSDFYTPTASLRLPSLIIAGGQDAITPADMVQDLAHLIPGARMALIRPAGHLPMVEAPQVFATTLLDFLRDIGHS</sequence>
<keyword evidence="4" id="KW-1185">Reference proteome</keyword>
<dbReference type="Pfam" id="PF00561">
    <property type="entry name" value="Abhydrolase_1"/>
    <property type="match status" value="1"/>
</dbReference>
<accession>A0A1H8CL10</accession>
<gene>
    <name evidence="3" type="ORF">SAMN05216227_100558</name>
</gene>
<evidence type="ECO:0000313" key="3">
    <source>
        <dbReference type="EMBL" id="SEM95961.1"/>
    </source>
</evidence>
<dbReference type="PANTHER" id="PTHR43798:SF31">
    <property type="entry name" value="AB HYDROLASE SUPERFAMILY PROTEIN YCLE"/>
    <property type="match status" value="1"/>
</dbReference>
<dbReference type="Gene3D" id="3.40.50.1820">
    <property type="entry name" value="alpha/beta hydrolase"/>
    <property type="match status" value="1"/>
</dbReference>
<dbReference type="InterPro" id="IPR050266">
    <property type="entry name" value="AB_hydrolase_sf"/>
</dbReference>
<name>A0A1H8CL10_9RHOB</name>
<keyword evidence="1" id="KW-0378">Hydrolase</keyword>
<dbReference type="InterPro" id="IPR000073">
    <property type="entry name" value="AB_hydrolase_1"/>
</dbReference>
<dbReference type="GO" id="GO:0016787">
    <property type="term" value="F:hydrolase activity"/>
    <property type="evidence" value="ECO:0007669"/>
    <property type="project" value="UniProtKB-KW"/>
</dbReference>
<dbReference type="OrthoDB" id="9793083at2"/>
<evidence type="ECO:0000256" key="1">
    <source>
        <dbReference type="ARBA" id="ARBA00022801"/>
    </source>
</evidence>
<dbReference type="PANTHER" id="PTHR43798">
    <property type="entry name" value="MONOACYLGLYCEROL LIPASE"/>
    <property type="match status" value="1"/>
</dbReference>
<dbReference type="STRING" id="1077947.SAMN05216227_100558"/>
<dbReference type="GO" id="GO:0016020">
    <property type="term" value="C:membrane"/>
    <property type="evidence" value="ECO:0007669"/>
    <property type="project" value="TreeGrafter"/>
</dbReference>
<dbReference type="EMBL" id="FOCO01000005">
    <property type="protein sequence ID" value="SEM95961.1"/>
    <property type="molecule type" value="Genomic_DNA"/>
</dbReference>
<organism evidence="3 4">
    <name type="scientific">Pseudorhodobacter antarcticus</name>
    <dbReference type="NCBI Taxonomy" id="1077947"/>
    <lineage>
        <taxon>Bacteria</taxon>
        <taxon>Pseudomonadati</taxon>
        <taxon>Pseudomonadota</taxon>
        <taxon>Alphaproteobacteria</taxon>
        <taxon>Rhodobacterales</taxon>
        <taxon>Paracoccaceae</taxon>
        <taxon>Pseudorhodobacter</taxon>
    </lineage>
</organism>
<dbReference type="InterPro" id="IPR029058">
    <property type="entry name" value="AB_hydrolase_fold"/>
</dbReference>
<feature type="domain" description="AB hydrolase-1" evidence="2">
    <location>
        <begin position="23"/>
        <end position="246"/>
    </location>
</feature>
<reference evidence="3 4" key="1">
    <citation type="submission" date="2016-10" db="EMBL/GenBank/DDBJ databases">
        <authorList>
            <person name="de Groot N.N."/>
        </authorList>
    </citation>
    <scope>NUCLEOTIDE SEQUENCE [LARGE SCALE GENOMIC DNA]</scope>
    <source>
        <strain evidence="3 4">CGMCC 1.10836</strain>
    </source>
</reference>
<dbReference type="RefSeq" id="WP_050519493.1">
    <property type="nucleotide sequence ID" value="NZ_FOCO01000005.1"/>
</dbReference>
<evidence type="ECO:0000313" key="4">
    <source>
        <dbReference type="Proteomes" id="UP000183002"/>
    </source>
</evidence>